<dbReference type="RefSeq" id="WP_077025672.1">
    <property type="nucleotide sequence ID" value="NZ_CP017641.1"/>
</dbReference>
<feature type="transmembrane region" description="Helical" evidence="5">
    <location>
        <begin position="34"/>
        <end position="52"/>
    </location>
</feature>
<feature type="transmembrane region" description="Helical" evidence="5">
    <location>
        <begin position="101"/>
        <end position="119"/>
    </location>
</feature>
<evidence type="ECO:0000259" key="6">
    <source>
        <dbReference type="Pfam" id="PF00892"/>
    </source>
</evidence>
<feature type="transmembrane region" description="Helical" evidence="5">
    <location>
        <begin position="125"/>
        <end position="147"/>
    </location>
</feature>
<dbReference type="KEGG" id="fmr:Fuma_03986"/>
<feature type="transmembrane region" description="Helical" evidence="5">
    <location>
        <begin position="64"/>
        <end position="89"/>
    </location>
</feature>
<proteinExistence type="predicted"/>
<dbReference type="InterPro" id="IPR000620">
    <property type="entry name" value="EamA_dom"/>
</dbReference>
<feature type="transmembrane region" description="Helical" evidence="5">
    <location>
        <begin position="314"/>
        <end position="330"/>
    </location>
</feature>
<keyword evidence="3 5" id="KW-1133">Transmembrane helix</keyword>
<dbReference type="Proteomes" id="UP000187735">
    <property type="component" value="Chromosome"/>
</dbReference>
<keyword evidence="4 5" id="KW-0472">Membrane</keyword>
<feature type="transmembrane region" description="Helical" evidence="5">
    <location>
        <begin position="221"/>
        <end position="244"/>
    </location>
</feature>
<dbReference type="STRING" id="1891926.Fuma_03986"/>
<evidence type="ECO:0000313" key="7">
    <source>
        <dbReference type="EMBL" id="APZ94354.1"/>
    </source>
</evidence>
<evidence type="ECO:0000256" key="3">
    <source>
        <dbReference type="ARBA" id="ARBA00022989"/>
    </source>
</evidence>
<dbReference type="PANTHER" id="PTHR22911:SF6">
    <property type="entry name" value="SOLUTE CARRIER FAMILY 35 MEMBER G1"/>
    <property type="match status" value="1"/>
</dbReference>
<accession>A0A1P8WJX2</accession>
<feature type="domain" description="EamA" evidence="6">
    <location>
        <begin position="195"/>
        <end position="330"/>
    </location>
</feature>
<dbReference type="InterPro" id="IPR037185">
    <property type="entry name" value="EmrE-like"/>
</dbReference>
<evidence type="ECO:0000313" key="8">
    <source>
        <dbReference type="Proteomes" id="UP000187735"/>
    </source>
</evidence>
<keyword evidence="2 5" id="KW-0812">Transmembrane</keyword>
<protein>
    <submittedName>
        <fullName evidence="7">EamA-like transporter family protein</fullName>
    </submittedName>
</protein>
<gene>
    <name evidence="7" type="ORF">Fuma_03986</name>
</gene>
<organism evidence="7 8">
    <name type="scientific">Fuerstiella marisgermanici</name>
    <dbReference type="NCBI Taxonomy" id="1891926"/>
    <lineage>
        <taxon>Bacteria</taxon>
        <taxon>Pseudomonadati</taxon>
        <taxon>Planctomycetota</taxon>
        <taxon>Planctomycetia</taxon>
        <taxon>Planctomycetales</taxon>
        <taxon>Planctomycetaceae</taxon>
        <taxon>Fuerstiella</taxon>
    </lineage>
</organism>
<feature type="transmembrane region" description="Helical" evidence="5">
    <location>
        <begin position="192"/>
        <end position="214"/>
    </location>
</feature>
<evidence type="ECO:0000256" key="1">
    <source>
        <dbReference type="ARBA" id="ARBA00004141"/>
    </source>
</evidence>
<keyword evidence="8" id="KW-1185">Reference proteome</keyword>
<dbReference type="Pfam" id="PF00892">
    <property type="entry name" value="EamA"/>
    <property type="match status" value="1"/>
</dbReference>
<dbReference type="EMBL" id="CP017641">
    <property type="protein sequence ID" value="APZ94354.1"/>
    <property type="molecule type" value="Genomic_DNA"/>
</dbReference>
<dbReference type="PANTHER" id="PTHR22911">
    <property type="entry name" value="ACYL-MALONYL CONDENSING ENZYME-RELATED"/>
    <property type="match status" value="1"/>
</dbReference>
<dbReference type="Gene3D" id="1.10.3730.20">
    <property type="match status" value="1"/>
</dbReference>
<evidence type="ECO:0000256" key="2">
    <source>
        <dbReference type="ARBA" id="ARBA00022692"/>
    </source>
</evidence>
<comment type="subcellular location">
    <subcellularLocation>
        <location evidence="1">Membrane</location>
        <topology evidence="1">Multi-pass membrane protein</topology>
    </subcellularLocation>
</comment>
<name>A0A1P8WJX2_9PLAN</name>
<feature type="transmembrane region" description="Helical" evidence="5">
    <location>
        <begin position="159"/>
        <end position="177"/>
    </location>
</feature>
<feature type="transmembrane region" description="Helical" evidence="5">
    <location>
        <begin position="291"/>
        <end position="308"/>
    </location>
</feature>
<feature type="transmembrane region" description="Helical" evidence="5">
    <location>
        <begin position="264"/>
        <end position="284"/>
    </location>
</feature>
<sequence length="333" mass="35465">MKEQKSDRNMDAVNVSPPLSQNAAPVVGNSVNRGLALGLCSAVCYSAANLALRGLSGRHADSGWEIWVTAMKAGPTVLLSLGLLLRLRLRKEAAFPSFRPVPWLLAAALIMQFGGNLGFQLAMGQIGLAITVPLVFTFIIIAGAALGRTFLGDTVSKRTVVSIMVMLVSIILLSYAATLNAPELGTETKEKIAWLGIVLAVISGMSYGINGIVIRRISQRALPIASMLFVYSTTGLVLLTAIGWNMLGTERILQIQRAEWQMMLAAGTFNAIAFFCVTNALKLLNITQVNVINATQNAMCAAGAVIVFSEPHSIPMVSGIALSIVGLLLLDRK</sequence>
<dbReference type="OrthoDB" id="276016at2"/>
<reference evidence="7 8" key="1">
    <citation type="journal article" date="2016" name="Front. Microbiol.">
        <title>Fuerstia marisgermanicae gen. nov., sp. nov., an Unusual Member of the Phylum Planctomycetes from the German Wadden Sea.</title>
        <authorList>
            <person name="Kohn T."/>
            <person name="Heuer A."/>
            <person name="Jogler M."/>
            <person name="Vollmers J."/>
            <person name="Boedeker C."/>
            <person name="Bunk B."/>
            <person name="Rast P."/>
            <person name="Borchert D."/>
            <person name="Glockner I."/>
            <person name="Freese H.M."/>
            <person name="Klenk H.P."/>
            <person name="Overmann J."/>
            <person name="Kaster A.K."/>
            <person name="Rohde M."/>
            <person name="Wiegand S."/>
            <person name="Jogler C."/>
        </authorList>
    </citation>
    <scope>NUCLEOTIDE SEQUENCE [LARGE SCALE GENOMIC DNA]</scope>
    <source>
        <strain evidence="7 8">NH11</strain>
    </source>
</reference>
<evidence type="ECO:0000256" key="4">
    <source>
        <dbReference type="ARBA" id="ARBA00023136"/>
    </source>
</evidence>
<dbReference type="SUPFAM" id="SSF103481">
    <property type="entry name" value="Multidrug resistance efflux transporter EmrE"/>
    <property type="match status" value="2"/>
</dbReference>
<dbReference type="GO" id="GO:0016020">
    <property type="term" value="C:membrane"/>
    <property type="evidence" value="ECO:0007669"/>
    <property type="project" value="UniProtKB-SubCell"/>
</dbReference>
<evidence type="ECO:0000256" key="5">
    <source>
        <dbReference type="SAM" id="Phobius"/>
    </source>
</evidence>
<dbReference type="AlphaFoldDB" id="A0A1P8WJX2"/>